<dbReference type="GO" id="GO:0016887">
    <property type="term" value="F:ATP hydrolysis activity"/>
    <property type="evidence" value="ECO:0007669"/>
    <property type="project" value="RHEA"/>
</dbReference>
<organism evidence="14 15">
    <name type="scientific">Candidatus Viridilinea halotolerans</name>
    <dbReference type="NCBI Taxonomy" id="2491704"/>
    <lineage>
        <taxon>Bacteria</taxon>
        <taxon>Bacillati</taxon>
        <taxon>Chloroflexota</taxon>
        <taxon>Chloroflexia</taxon>
        <taxon>Chloroflexales</taxon>
        <taxon>Chloroflexineae</taxon>
        <taxon>Oscillochloridaceae</taxon>
        <taxon>Candidatus Viridilinea</taxon>
    </lineage>
</organism>
<dbReference type="Pfam" id="PF00772">
    <property type="entry name" value="DnaB"/>
    <property type="match status" value="1"/>
</dbReference>
<keyword evidence="6 12" id="KW-0347">Helicase</keyword>
<dbReference type="GO" id="GO:0043139">
    <property type="term" value="F:5'-3' DNA helicase activity"/>
    <property type="evidence" value="ECO:0007669"/>
    <property type="project" value="UniProtKB-EC"/>
</dbReference>
<dbReference type="InterPro" id="IPR007692">
    <property type="entry name" value="DNA_helicase_DnaB"/>
</dbReference>
<dbReference type="InterPro" id="IPR036185">
    <property type="entry name" value="DNA_heli_DnaB-like_N_sf"/>
</dbReference>
<dbReference type="InterPro" id="IPR003593">
    <property type="entry name" value="AAA+_ATPase"/>
</dbReference>
<dbReference type="GO" id="GO:0006269">
    <property type="term" value="P:DNA replication, synthesis of primer"/>
    <property type="evidence" value="ECO:0007669"/>
    <property type="project" value="UniProtKB-UniRule"/>
</dbReference>
<evidence type="ECO:0000256" key="6">
    <source>
        <dbReference type="ARBA" id="ARBA00022806"/>
    </source>
</evidence>
<evidence type="ECO:0000256" key="12">
    <source>
        <dbReference type="RuleBase" id="RU362085"/>
    </source>
</evidence>
<accession>A0A426TRH3</accession>
<protein>
    <recommendedName>
        <fullName evidence="11 12">Replicative DNA helicase</fullName>
        <ecNumber evidence="11 12">5.6.2.3</ecNumber>
    </recommendedName>
</protein>
<gene>
    <name evidence="14" type="primary">dnaB</name>
    <name evidence="14" type="ORF">EI684_21335</name>
</gene>
<keyword evidence="8 12" id="KW-0238">DNA-binding</keyword>
<dbReference type="CDD" id="cd00984">
    <property type="entry name" value="DnaB_C"/>
    <property type="match status" value="1"/>
</dbReference>
<dbReference type="Gene3D" id="3.40.50.300">
    <property type="entry name" value="P-loop containing nucleotide triphosphate hydrolases"/>
    <property type="match status" value="1"/>
</dbReference>
<dbReference type="SUPFAM" id="SSF48024">
    <property type="entry name" value="N-terminal domain of DnaB helicase"/>
    <property type="match status" value="1"/>
</dbReference>
<keyword evidence="9" id="KW-0413">Isomerase</keyword>
<dbReference type="PANTHER" id="PTHR30153:SF2">
    <property type="entry name" value="REPLICATIVE DNA HELICASE"/>
    <property type="match status" value="1"/>
</dbReference>
<dbReference type="InterPro" id="IPR016136">
    <property type="entry name" value="DNA_helicase_N/primase_C"/>
</dbReference>
<feature type="domain" description="SF4 helicase" evidence="13">
    <location>
        <begin position="176"/>
        <end position="438"/>
    </location>
</feature>
<comment type="similarity">
    <text evidence="1 12">Belongs to the helicase family. DnaB subfamily.</text>
</comment>
<evidence type="ECO:0000256" key="9">
    <source>
        <dbReference type="ARBA" id="ARBA00023235"/>
    </source>
</evidence>
<dbReference type="GO" id="GO:1990077">
    <property type="term" value="C:primosome complex"/>
    <property type="evidence" value="ECO:0007669"/>
    <property type="project" value="UniProtKB-UniRule"/>
</dbReference>
<dbReference type="EC" id="5.6.2.3" evidence="11 12"/>
<dbReference type="EMBL" id="RSAS01000888">
    <property type="protein sequence ID" value="RRR66084.1"/>
    <property type="molecule type" value="Genomic_DNA"/>
</dbReference>
<dbReference type="InterPro" id="IPR027417">
    <property type="entry name" value="P-loop_NTPase"/>
</dbReference>
<evidence type="ECO:0000313" key="15">
    <source>
        <dbReference type="Proteomes" id="UP000280307"/>
    </source>
</evidence>
<evidence type="ECO:0000259" key="13">
    <source>
        <dbReference type="PROSITE" id="PS51199"/>
    </source>
</evidence>
<dbReference type="Pfam" id="PF03796">
    <property type="entry name" value="DnaB_C"/>
    <property type="match status" value="1"/>
</dbReference>
<dbReference type="SUPFAM" id="SSF52540">
    <property type="entry name" value="P-loop containing nucleoside triphosphate hydrolases"/>
    <property type="match status" value="1"/>
</dbReference>
<reference evidence="14 15" key="1">
    <citation type="submission" date="2018-12" db="EMBL/GenBank/DDBJ databases">
        <title>Genome Sequence of Candidatus Viridilinea halotolerans isolated from saline sulfide-rich spring.</title>
        <authorList>
            <person name="Grouzdev D.S."/>
            <person name="Burganskaya E.I."/>
            <person name="Krutkina M.S."/>
            <person name="Sukhacheva M.V."/>
            <person name="Gorlenko V.M."/>
        </authorList>
    </citation>
    <scope>NUCLEOTIDE SEQUENCE [LARGE SCALE GENOMIC DNA]</scope>
    <source>
        <strain evidence="14">Chok-6</strain>
    </source>
</reference>
<evidence type="ECO:0000256" key="11">
    <source>
        <dbReference type="NCBIfam" id="TIGR00665"/>
    </source>
</evidence>
<proteinExistence type="inferred from homology"/>
<dbReference type="Proteomes" id="UP000280307">
    <property type="component" value="Unassembled WGS sequence"/>
</dbReference>
<dbReference type="Gene3D" id="1.10.860.10">
    <property type="entry name" value="DNAb Helicase, Chain A"/>
    <property type="match status" value="1"/>
</dbReference>
<evidence type="ECO:0000256" key="10">
    <source>
        <dbReference type="ARBA" id="ARBA00048954"/>
    </source>
</evidence>
<dbReference type="PANTHER" id="PTHR30153">
    <property type="entry name" value="REPLICATIVE DNA HELICASE DNAB"/>
    <property type="match status" value="1"/>
</dbReference>
<dbReference type="InterPro" id="IPR007694">
    <property type="entry name" value="DNA_helicase_DnaB-like_C"/>
</dbReference>
<dbReference type="PROSITE" id="PS51199">
    <property type="entry name" value="SF4_HELICASE"/>
    <property type="match status" value="1"/>
</dbReference>
<dbReference type="NCBIfam" id="TIGR00665">
    <property type="entry name" value="DnaB"/>
    <property type="match status" value="1"/>
</dbReference>
<evidence type="ECO:0000256" key="1">
    <source>
        <dbReference type="ARBA" id="ARBA00008428"/>
    </source>
</evidence>
<keyword evidence="7 12" id="KW-0067">ATP-binding</keyword>
<keyword evidence="2 12" id="KW-0639">Primosome</keyword>
<evidence type="ECO:0000256" key="8">
    <source>
        <dbReference type="ARBA" id="ARBA00023125"/>
    </source>
</evidence>
<evidence type="ECO:0000313" key="14">
    <source>
        <dbReference type="EMBL" id="RRR66084.1"/>
    </source>
</evidence>
<evidence type="ECO:0000256" key="4">
    <source>
        <dbReference type="ARBA" id="ARBA00022741"/>
    </source>
</evidence>
<dbReference type="GO" id="GO:0003677">
    <property type="term" value="F:DNA binding"/>
    <property type="evidence" value="ECO:0007669"/>
    <property type="project" value="UniProtKB-UniRule"/>
</dbReference>
<comment type="caution">
    <text evidence="14">The sequence shown here is derived from an EMBL/GenBank/DDBJ whole genome shotgun (WGS) entry which is preliminary data.</text>
</comment>
<sequence>MTTMPSLPHDLDAERATLGAMLLEREAVIALAPFLKPEHFYLEKHALIYEAQLACYERREPPDLATVAAQLRSQNHLATVGGASFLAELLSAVPTAVHVEYYARVVERTAMGRALIEAGGRVAALGYDDSRPIEDRLGEAAQQVFDVSAGRQVGRNFLPMSQIAGDYLGGLQTSVDEGELLGLTSGYPELDGITQGLKAGELVVLAARPGVGKTALALCMAYHVACRGHHVGIFSLEMDRELLLQRLIAIAMGVPTNHIPRLLRSGNVDAINALAHVAGLPIHVDHSPAPRITAIRDRARHLANVYPIDLWIVDYLQLVQSDNNRDDEVRRITQISQGLAGFAREQRTPVLALSQLSRNVENRANHVPVLADLRGSGSIEQDASQVWFIYRDELYHSDTDCPGIAELHVAKHRNGATGLAVLAFNRAATRFDTLDRKEYLKCFGKKGV</sequence>
<evidence type="ECO:0000256" key="3">
    <source>
        <dbReference type="ARBA" id="ARBA00022705"/>
    </source>
</evidence>
<evidence type="ECO:0000256" key="7">
    <source>
        <dbReference type="ARBA" id="ARBA00022840"/>
    </source>
</evidence>
<keyword evidence="4 12" id="KW-0547">Nucleotide-binding</keyword>
<dbReference type="GO" id="GO:0005524">
    <property type="term" value="F:ATP binding"/>
    <property type="evidence" value="ECO:0007669"/>
    <property type="project" value="UniProtKB-UniRule"/>
</dbReference>
<dbReference type="InterPro" id="IPR007693">
    <property type="entry name" value="DNA_helicase_DnaB-like_N"/>
</dbReference>
<dbReference type="GO" id="GO:0005829">
    <property type="term" value="C:cytosol"/>
    <property type="evidence" value="ECO:0007669"/>
    <property type="project" value="TreeGrafter"/>
</dbReference>
<dbReference type="AlphaFoldDB" id="A0A426TRH3"/>
<comment type="function">
    <text evidence="12">The main replicative DNA helicase, it participates in initiation and elongation during chromosome replication. Travels ahead of the DNA replisome, separating dsDNA into templates for DNA synthesis. A processive ATP-dependent 5'-3' DNA helicase it has DNA-dependent ATPase activity.</text>
</comment>
<comment type="catalytic activity">
    <reaction evidence="10 12">
        <text>ATP + H2O = ADP + phosphate + H(+)</text>
        <dbReference type="Rhea" id="RHEA:13065"/>
        <dbReference type="ChEBI" id="CHEBI:15377"/>
        <dbReference type="ChEBI" id="CHEBI:15378"/>
        <dbReference type="ChEBI" id="CHEBI:30616"/>
        <dbReference type="ChEBI" id="CHEBI:43474"/>
        <dbReference type="ChEBI" id="CHEBI:456216"/>
        <dbReference type="EC" id="5.6.2.3"/>
    </reaction>
</comment>
<keyword evidence="3 12" id="KW-0235">DNA replication</keyword>
<evidence type="ECO:0000256" key="5">
    <source>
        <dbReference type="ARBA" id="ARBA00022801"/>
    </source>
</evidence>
<dbReference type="SMART" id="SM00382">
    <property type="entry name" value="AAA"/>
    <property type="match status" value="1"/>
</dbReference>
<name>A0A426TRH3_9CHLR</name>
<evidence type="ECO:0000256" key="2">
    <source>
        <dbReference type="ARBA" id="ARBA00022515"/>
    </source>
</evidence>
<keyword evidence="5 12" id="KW-0378">Hydrolase</keyword>